<feature type="binding site" evidence="9">
    <location>
        <position position="22"/>
    </location>
    <ligand>
        <name>NADPH</name>
        <dbReference type="ChEBI" id="CHEBI:57783"/>
    </ligand>
</feature>
<dbReference type="GO" id="GO:0030145">
    <property type="term" value="F:manganese ion binding"/>
    <property type="evidence" value="ECO:0007669"/>
    <property type="project" value="TreeGrafter"/>
</dbReference>
<dbReference type="InterPro" id="IPR036291">
    <property type="entry name" value="NAD(P)-bd_dom_sf"/>
</dbReference>
<feature type="binding site" evidence="9">
    <location>
        <position position="225"/>
    </location>
    <ligand>
        <name>1-deoxy-D-xylulose 5-phosphate</name>
        <dbReference type="ChEBI" id="CHEBI:57792"/>
    </ligand>
</feature>
<dbReference type="PANTHER" id="PTHR30525:SF0">
    <property type="entry name" value="1-DEOXY-D-XYLULOSE 5-PHOSPHATE REDUCTOISOMERASE, CHLOROPLASTIC"/>
    <property type="match status" value="1"/>
</dbReference>
<evidence type="ECO:0000259" key="10">
    <source>
        <dbReference type="Pfam" id="PF02670"/>
    </source>
</evidence>
<proteinExistence type="inferred from homology"/>
<keyword evidence="14" id="KW-1185">Reference proteome</keyword>
<comment type="catalytic activity">
    <reaction evidence="8">
        <text>2-C-methyl-D-erythritol 4-phosphate + NADP(+) = 1-deoxy-D-xylulose 5-phosphate + NADPH + H(+)</text>
        <dbReference type="Rhea" id="RHEA:13717"/>
        <dbReference type="ChEBI" id="CHEBI:15378"/>
        <dbReference type="ChEBI" id="CHEBI:57783"/>
        <dbReference type="ChEBI" id="CHEBI:57792"/>
        <dbReference type="ChEBI" id="CHEBI:58262"/>
        <dbReference type="ChEBI" id="CHEBI:58349"/>
        <dbReference type="EC" id="1.1.1.267"/>
    </reaction>
    <physiologicalReaction direction="right-to-left" evidence="8">
        <dbReference type="Rhea" id="RHEA:13719"/>
    </physiologicalReaction>
</comment>
<protein>
    <recommendedName>
        <fullName evidence="9">1-deoxy-D-xylulose 5-phosphate reductoisomerase</fullName>
        <shortName evidence="9">DXP reductoisomerase</shortName>
        <ecNumber evidence="9">1.1.1.267</ecNumber>
    </recommendedName>
    <alternativeName>
        <fullName evidence="9">1-deoxyxylulose-5-phosphate reductoisomerase</fullName>
    </alternativeName>
    <alternativeName>
        <fullName evidence="9">2-C-methyl-D-erythritol 4-phosphate synthase</fullName>
    </alternativeName>
</protein>
<feature type="binding site" evidence="9">
    <location>
        <position position="212"/>
    </location>
    <ligand>
        <name>NADPH</name>
        <dbReference type="ChEBI" id="CHEBI:57783"/>
    </ligand>
</feature>
<dbReference type="SUPFAM" id="SSF51735">
    <property type="entry name" value="NAD(P)-binding Rossmann-fold domains"/>
    <property type="match status" value="1"/>
</dbReference>
<feature type="domain" description="1-deoxy-D-xylulose 5-phosphate reductoisomerase C-terminal" evidence="11">
    <location>
        <begin position="153"/>
        <end position="236"/>
    </location>
</feature>
<dbReference type="NCBIfam" id="TIGR00243">
    <property type="entry name" value="Dxr"/>
    <property type="match status" value="1"/>
</dbReference>
<dbReference type="FunFam" id="3.40.50.720:FF:000045">
    <property type="entry name" value="1-deoxy-D-xylulose 5-phosphate reductoisomerase"/>
    <property type="match status" value="1"/>
</dbReference>
<feature type="binding site" evidence="9">
    <location>
        <position position="47"/>
    </location>
    <ligand>
        <name>NADPH</name>
        <dbReference type="ChEBI" id="CHEBI:57783"/>
    </ligand>
</feature>
<dbReference type="InterPro" id="IPR013512">
    <property type="entry name" value="DXP_reductoisomerase_N"/>
</dbReference>
<dbReference type="RefSeq" id="WP_145243891.1">
    <property type="nucleotide sequence ID" value="NZ_CP036273.1"/>
</dbReference>
<feature type="binding site" evidence="9">
    <location>
        <position position="158"/>
    </location>
    <ligand>
        <name>1-deoxy-D-xylulose 5-phosphate</name>
        <dbReference type="ChEBI" id="CHEBI:57792"/>
    </ligand>
</feature>
<sequence>MPPPPSPTARKRVAVLGSTGSIGVSTLDVARHLPDRLEVVGLAAHTNAAQLAEQCRAFRPRYAVLCDPAAFTAAVRSDFPRETELLGGPDGVAKLATAADVDVVVSAVVGAAGLHGTWAALDAGKDVALANKETLVVAGPLVTELAARRGARLLPVDSEHSAVFQALTGYTAADVTRVVLTGSGGPFRGKTAAELEAATPAQALRHPTWKMGPKITIDSATLMNKALEVIEARWLFDLRPEQIDVIVHPESIVHSFVEFADGSVLGQLSPPDMRLPIQFALLYPDRVPGPAKRLDWKALSGLRFEPPDRTTFRALDLGFEVAARGGTTGAVLNAANEVAVGRFLAGTLPFLGIAACCRAVLDAHDFDAAPPLDRLLALDRWARAEAARWQG</sequence>
<feature type="binding site" evidence="9">
    <location>
        <position position="224"/>
    </location>
    <ligand>
        <name>1-deoxy-D-xylulose 5-phosphate</name>
        <dbReference type="ChEBI" id="CHEBI:57792"/>
    </ligand>
</feature>
<dbReference type="InterPro" id="IPR036169">
    <property type="entry name" value="DXPR_C_sf"/>
</dbReference>
<dbReference type="Gene3D" id="1.10.1740.10">
    <property type="match status" value="1"/>
</dbReference>
<feature type="binding site" evidence="9">
    <location>
        <position position="228"/>
    </location>
    <ligand>
        <name>1-deoxy-D-xylulose 5-phosphate</name>
        <dbReference type="ChEBI" id="CHEBI:57792"/>
    </ligand>
</feature>
<dbReference type="SUPFAM" id="SSF69055">
    <property type="entry name" value="1-deoxy-D-xylulose-5-phosphate reductoisomerase, C-terminal domain"/>
    <property type="match status" value="1"/>
</dbReference>
<evidence type="ECO:0000256" key="6">
    <source>
        <dbReference type="ARBA" id="ARBA00023211"/>
    </source>
</evidence>
<dbReference type="EC" id="1.1.1.267" evidence="9"/>
<feature type="binding site" evidence="9">
    <location>
        <position position="159"/>
    </location>
    <ligand>
        <name>Mn(2+)</name>
        <dbReference type="ChEBI" id="CHEBI:29035"/>
    </ligand>
</feature>
<dbReference type="SUPFAM" id="SSF55347">
    <property type="entry name" value="Glyceraldehyde-3-phosphate dehydrogenase-like, C-terminal domain"/>
    <property type="match status" value="1"/>
</dbReference>
<dbReference type="InterPro" id="IPR026877">
    <property type="entry name" value="DXPR_C"/>
</dbReference>
<dbReference type="GO" id="GO:0070402">
    <property type="term" value="F:NADPH binding"/>
    <property type="evidence" value="ECO:0007669"/>
    <property type="project" value="InterPro"/>
</dbReference>
<dbReference type="EMBL" id="CP036273">
    <property type="protein sequence ID" value="QDU23662.1"/>
    <property type="molecule type" value="Genomic_DNA"/>
</dbReference>
<dbReference type="UniPathway" id="UPA00056">
    <property type="reaction ID" value="UER00092"/>
</dbReference>
<dbReference type="InterPro" id="IPR003821">
    <property type="entry name" value="DXP_reductoisomerase"/>
</dbReference>
<evidence type="ECO:0000256" key="7">
    <source>
        <dbReference type="ARBA" id="ARBA00023229"/>
    </source>
</evidence>
<feature type="binding site" evidence="9">
    <location>
        <position position="206"/>
    </location>
    <ligand>
        <name>1-deoxy-D-xylulose 5-phosphate</name>
        <dbReference type="ChEBI" id="CHEBI:57792"/>
    </ligand>
</feature>
<dbReference type="HAMAP" id="MF_00183">
    <property type="entry name" value="DXP_reductoisom"/>
    <property type="match status" value="1"/>
</dbReference>
<evidence type="ECO:0000256" key="2">
    <source>
        <dbReference type="ARBA" id="ARBA00006825"/>
    </source>
</evidence>
<comment type="similarity">
    <text evidence="2 9">Belongs to the DXR family.</text>
</comment>
<feature type="binding site" evidence="9">
    <location>
        <position position="19"/>
    </location>
    <ligand>
        <name>NADPH</name>
        <dbReference type="ChEBI" id="CHEBI:57783"/>
    </ligand>
</feature>
<comment type="cofactor">
    <cofactor evidence="9">
        <name>Mg(2+)</name>
        <dbReference type="ChEBI" id="CHEBI:18420"/>
    </cofactor>
    <cofactor evidence="9">
        <name>Mn(2+)</name>
        <dbReference type="ChEBI" id="CHEBI:29035"/>
    </cofactor>
</comment>
<comment type="pathway">
    <text evidence="1 9">Isoprenoid biosynthesis; isopentenyl diphosphate biosynthesis via DXP pathway; isopentenyl diphosphate from 1-deoxy-D-xylulose 5-phosphate: step 1/6.</text>
</comment>
<comment type="function">
    <text evidence="9">Catalyzes the NADPH-dependent rearrangement and reduction of 1-deoxy-D-xylulose-5-phosphate (DXP) to 2-C-methyl-D-erythritol 4-phosphate (MEP).</text>
</comment>
<evidence type="ECO:0000313" key="14">
    <source>
        <dbReference type="Proteomes" id="UP000319576"/>
    </source>
</evidence>
<keyword evidence="5 9" id="KW-0560">Oxidoreductase</keyword>
<dbReference type="AlphaFoldDB" id="A0A517Y1P8"/>
<organism evidence="13 14">
    <name type="scientific">Urbifossiella limnaea</name>
    <dbReference type="NCBI Taxonomy" id="2528023"/>
    <lineage>
        <taxon>Bacteria</taxon>
        <taxon>Pseudomonadati</taxon>
        <taxon>Planctomycetota</taxon>
        <taxon>Planctomycetia</taxon>
        <taxon>Gemmatales</taxon>
        <taxon>Gemmataceae</taxon>
        <taxon>Urbifossiella</taxon>
    </lineage>
</organism>
<dbReference type="OrthoDB" id="9806546at2"/>
<accession>A0A517Y1P8</accession>
<dbReference type="InterPro" id="IPR013644">
    <property type="entry name" value="DXP_reductoisomerase_C"/>
</dbReference>
<evidence type="ECO:0000256" key="1">
    <source>
        <dbReference type="ARBA" id="ARBA00005094"/>
    </source>
</evidence>
<feature type="binding site" evidence="9">
    <location>
        <position position="131"/>
    </location>
    <ligand>
        <name>NADPH</name>
        <dbReference type="ChEBI" id="CHEBI:57783"/>
    </ligand>
</feature>
<feature type="binding site" evidence="9">
    <location>
        <position position="157"/>
    </location>
    <ligand>
        <name>Mn(2+)</name>
        <dbReference type="ChEBI" id="CHEBI:29035"/>
    </ligand>
</feature>
<dbReference type="KEGG" id="uli:ETAA1_56670"/>
<reference evidence="13 14" key="1">
    <citation type="submission" date="2019-02" db="EMBL/GenBank/DDBJ databases">
        <title>Deep-cultivation of Planctomycetes and their phenomic and genomic characterization uncovers novel biology.</title>
        <authorList>
            <person name="Wiegand S."/>
            <person name="Jogler M."/>
            <person name="Boedeker C."/>
            <person name="Pinto D."/>
            <person name="Vollmers J."/>
            <person name="Rivas-Marin E."/>
            <person name="Kohn T."/>
            <person name="Peeters S.H."/>
            <person name="Heuer A."/>
            <person name="Rast P."/>
            <person name="Oberbeckmann S."/>
            <person name="Bunk B."/>
            <person name="Jeske O."/>
            <person name="Meyerdierks A."/>
            <person name="Storesund J.E."/>
            <person name="Kallscheuer N."/>
            <person name="Luecker S."/>
            <person name="Lage O.M."/>
            <person name="Pohl T."/>
            <person name="Merkel B.J."/>
            <person name="Hornburger P."/>
            <person name="Mueller R.-W."/>
            <person name="Bruemmer F."/>
            <person name="Labrenz M."/>
            <person name="Spormann A.M."/>
            <person name="Op den Camp H."/>
            <person name="Overmann J."/>
            <person name="Amann R."/>
            <person name="Jetten M.S.M."/>
            <person name="Mascher T."/>
            <person name="Medema M.H."/>
            <person name="Devos D.P."/>
            <person name="Kaster A.-K."/>
            <person name="Ovreas L."/>
            <person name="Rohde M."/>
            <person name="Galperin M.Y."/>
            <person name="Jogler C."/>
        </authorList>
    </citation>
    <scope>NUCLEOTIDE SEQUENCE [LARGE SCALE GENOMIC DNA]</scope>
    <source>
        <strain evidence="13 14">ETA_A1</strain>
    </source>
</reference>
<feature type="binding site" evidence="9">
    <location>
        <position position="132"/>
    </location>
    <ligand>
        <name>1-deoxy-D-xylulose 5-phosphate</name>
        <dbReference type="ChEBI" id="CHEBI:57792"/>
    </ligand>
</feature>
<keyword evidence="6 9" id="KW-0464">Manganese</keyword>
<feature type="binding site" evidence="9">
    <location>
        <position position="159"/>
    </location>
    <ligand>
        <name>1-deoxy-D-xylulose 5-phosphate</name>
        <dbReference type="ChEBI" id="CHEBI:57792"/>
    </ligand>
</feature>
<dbReference type="Gene3D" id="3.40.50.720">
    <property type="entry name" value="NAD(P)-binding Rossmann-like Domain"/>
    <property type="match status" value="1"/>
</dbReference>
<evidence type="ECO:0000256" key="8">
    <source>
        <dbReference type="ARBA" id="ARBA00048543"/>
    </source>
</evidence>
<dbReference type="Pfam" id="PF08436">
    <property type="entry name" value="DXP_redisom_C"/>
    <property type="match status" value="1"/>
</dbReference>
<feature type="binding site" evidence="9">
    <location>
        <position position="183"/>
    </location>
    <ligand>
        <name>1-deoxy-D-xylulose 5-phosphate</name>
        <dbReference type="ChEBI" id="CHEBI:57792"/>
    </ligand>
</feature>
<dbReference type="PANTHER" id="PTHR30525">
    <property type="entry name" value="1-DEOXY-D-XYLULOSE 5-PHOSPHATE REDUCTOISOMERASE"/>
    <property type="match status" value="1"/>
</dbReference>
<comment type="caution">
    <text evidence="9">Lacks conserved residue(s) required for the propagation of feature annotation.</text>
</comment>
<dbReference type="GO" id="GO:0030604">
    <property type="term" value="F:1-deoxy-D-xylulose-5-phosphate reductoisomerase activity"/>
    <property type="evidence" value="ECO:0007669"/>
    <property type="project" value="UniProtKB-UniRule"/>
</dbReference>
<keyword evidence="13" id="KW-0413">Isomerase</keyword>
<dbReference type="PIRSF" id="PIRSF006205">
    <property type="entry name" value="Dxp_reductismrs"/>
    <property type="match status" value="1"/>
</dbReference>
<evidence type="ECO:0000256" key="5">
    <source>
        <dbReference type="ARBA" id="ARBA00023002"/>
    </source>
</evidence>
<keyword evidence="9" id="KW-0460">Magnesium</keyword>
<evidence type="ECO:0000256" key="9">
    <source>
        <dbReference type="HAMAP-Rule" id="MF_00183"/>
    </source>
</evidence>
<feature type="domain" description="DXP reductoisomerase C-terminal" evidence="12">
    <location>
        <begin position="268"/>
        <end position="384"/>
    </location>
</feature>
<evidence type="ECO:0000256" key="3">
    <source>
        <dbReference type="ARBA" id="ARBA00022723"/>
    </source>
</evidence>
<dbReference type="Pfam" id="PF02670">
    <property type="entry name" value="DXP_reductoisom"/>
    <property type="match status" value="1"/>
</dbReference>
<feature type="binding site" evidence="9">
    <location>
        <position position="219"/>
    </location>
    <ligand>
        <name>1-deoxy-D-xylulose 5-phosphate</name>
        <dbReference type="ChEBI" id="CHEBI:57792"/>
    </ligand>
</feature>
<feature type="binding site" evidence="9">
    <location>
        <position position="20"/>
    </location>
    <ligand>
        <name>NADPH</name>
        <dbReference type="ChEBI" id="CHEBI:57783"/>
    </ligand>
</feature>
<keyword evidence="3 9" id="KW-0479">Metal-binding</keyword>
<dbReference type="Proteomes" id="UP000319576">
    <property type="component" value="Chromosome"/>
</dbReference>
<feature type="binding site" evidence="9">
    <location>
        <position position="21"/>
    </location>
    <ligand>
        <name>NADPH</name>
        <dbReference type="ChEBI" id="CHEBI:57783"/>
    </ligand>
</feature>
<evidence type="ECO:0000256" key="4">
    <source>
        <dbReference type="ARBA" id="ARBA00022857"/>
    </source>
</evidence>
<evidence type="ECO:0000313" key="13">
    <source>
        <dbReference type="EMBL" id="QDU23662.1"/>
    </source>
</evidence>
<evidence type="ECO:0000259" key="11">
    <source>
        <dbReference type="Pfam" id="PF08436"/>
    </source>
</evidence>
<gene>
    <name evidence="9 13" type="primary">dxr</name>
    <name evidence="13" type="ORF">ETAA1_56670</name>
</gene>
<keyword evidence="7 9" id="KW-0414">Isoprene biosynthesis</keyword>
<evidence type="ECO:0000259" key="12">
    <source>
        <dbReference type="Pfam" id="PF13288"/>
    </source>
</evidence>
<dbReference type="GO" id="GO:0016853">
    <property type="term" value="F:isomerase activity"/>
    <property type="evidence" value="ECO:0007669"/>
    <property type="project" value="UniProtKB-KW"/>
</dbReference>
<name>A0A517Y1P8_9BACT</name>
<dbReference type="GO" id="GO:0051484">
    <property type="term" value="P:isopentenyl diphosphate biosynthetic process, methylerythritol 4-phosphate pathway involved in terpenoid biosynthetic process"/>
    <property type="evidence" value="ECO:0007669"/>
    <property type="project" value="TreeGrafter"/>
</dbReference>
<dbReference type="Pfam" id="PF13288">
    <property type="entry name" value="DXPR_C"/>
    <property type="match status" value="1"/>
</dbReference>
<feature type="binding site" evidence="9">
    <location>
        <position position="133"/>
    </location>
    <ligand>
        <name>NADPH</name>
        <dbReference type="ChEBI" id="CHEBI:57783"/>
    </ligand>
</feature>
<keyword evidence="4 9" id="KW-0521">NADP</keyword>
<feature type="domain" description="1-deoxy-D-xylulose 5-phosphate reductoisomerase N-terminal" evidence="10">
    <location>
        <begin position="13"/>
        <end position="139"/>
    </location>
</feature>
<feature type="binding site" evidence="9">
    <location>
        <position position="228"/>
    </location>
    <ligand>
        <name>Mn(2+)</name>
        <dbReference type="ChEBI" id="CHEBI:29035"/>
    </ligand>
</feature>